<dbReference type="Gene3D" id="3.30.40.10">
    <property type="entry name" value="Zinc/RING finger domain, C3HC4 (zinc finger)"/>
    <property type="match status" value="1"/>
</dbReference>
<feature type="domain" description="Histone-lysine N-methyltransferase NSD-like PHD zinc finger" evidence="2">
    <location>
        <begin position="145"/>
        <end position="194"/>
    </location>
</feature>
<feature type="region of interest" description="Disordered" evidence="1">
    <location>
        <begin position="43"/>
        <end position="107"/>
    </location>
</feature>
<dbReference type="PANTHER" id="PTHR46235:SF18">
    <property type="entry name" value="PROTEIN ENHANCED DOWNY MILDEW 2"/>
    <property type="match status" value="1"/>
</dbReference>
<reference evidence="3" key="1">
    <citation type="journal article" date="2018" name="DNA Res.">
        <title>Multiple hybrid de novo genome assembly of finger millet, an orphan allotetraploid crop.</title>
        <authorList>
            <person name="Hatakeyama M."/>
            <person name="Aluri S."/>
            <person name="Balachadran M.T."/>
            <person name="Sivarajan S.R."/>
            <person name="Patrignani A."/>
            <person name="Gruter S."/>
            <person name="Poveda L."/>
            <person name="Shimizu-Inatsugi R."/>
            <person name="Baeten J."/>
            <person name="Francoijs K.J."/>
            <person name="Nataraja K.N."/>
            <person name="Reddy Y.A.N."/>
            <person name="Phadnis S."/>
            <person name="Ravikumar R.L."/>
            <person name="Schlapbach R."/>
            <person name="Sreeman S.M."/>
            <person name="Shimizu K.K."/>
        </authorList>
    </citation>
    <scope>NUCLEOTIDE SEQUENCE</scope>
</reference>
<feature type="compositionally biased region" description="Basic and acidic residues" evidence="1">
    <location>
        <begin position="461"/>
        <end position="476"/>
    </location>
</feature>
<feature type="compositionally biased region" description="Acidic residues" evidence="1">
    <location>
        <begin position="66"/>
        <end position="86"/>
    </location>
</feature>
<dbReference type="InterPro" id="IPR055198">
    <property type="entry name" value="NSD_PHD"/>
</dbReference>
<comment type="caution">
    <text evidence="3">The sequence shown here is derived from an EMBL/GenBank/DDBJ whole genome shotgun (WGS) entry which is preliminary data.</text>
</comment>
<sequence>MQQPLSMMFDDDDDVEPQILRRLMEDTTREMKEPRIRCDKAQFSVSVKSSSSSKDVDDKNDCDYSSIDDDSDEFIYSESSIEDDYSSSENNINVDESTDGDTDNDDSDNDDCTDAICAICDDGGKLLRGLAFFYARTANIRNTNASNVVFKCNNASCGHFYHPKCVAKLLEPDDGACELAQRIMSGMSFTCPVHWCFKCGKMEDRTQRALQFADPRLTVINPEHAAKCFKEDLQFEPSVVGSDASPGSLETAKGLEKQFGTSPFAKSSRIQNNSSCAVGVQLKNRVMSKADKETPSGISHDTARKRVTSSTLGIHGCTDQDILSAKSPVEKDAGWVRIAVDKDDGSLSRYFHENHEQNCVLGNPSLEKHAEEEGGELKSGKEGGMEQGYNAHEHDLVLGQEKDISICEKDTGSENGKAACNGSNKCGSGSEKVTPVPIDDHPPQKPLNVANVDKLSIINRTDTDTQPKYGRTEAREVNGSYDCQADGNSSQSNKNPRTTDIDNACDKLIKRKETKEKATDSNKGDLNKNRKYSHRKNGNEDPCEGTRLVHEVARVKNQRLADHKELDAPDCMLKDLGIDSPWYNGENAAADISKPKSKKRTVPNGRDEIMCIRPNSLNLPVGRNARNRLRNYSPGQDMYHRDSYPKTSNRPRYEPKRHVNYSCHDYGNERQWNSWEPVFSPDFCAGQRRSPPPYLGRQEHGIARRWARPGPEYIPSRRHNSPSRHGTLEDIKYTTDWDNFHDLEYDEYIHSRSPVSPTYNRRPEYGRNRKETPPFHPRNPDIHRHRRMPGYGRSPGIHPHRRTVKYGTSRKYSTSHSPRRSEDVGYTLDWNTPPRLHYDRYNEYGGYSDMDIDPIARYSSGDNDDACRPGMDVNMEERVAMHGGSVSDYGEGSLIPKASGSVTDKYAPRLDQINHLLMGRSRPHYDLPPVQWC</sequence>
<feature type="region of interest" description="Disordered" evidence="1">
    <location>
        <begin position="412"/>
        <end position="544"/>
    </location>
</feature>
<feature type="compositionally biased region" description="Acidic residues" evidence="1">
    <location>
        <begin position="96"/>
        <end position="107"/>
    </location>
</feature>
<keyword evidence="4" id="KW-1185">Reference proteome</keyword>
<dbReference type="Proteomes" id="UP001054889">
    <property type="component" value="Unassembled WGS sequence"/>
</dbReference>
<feature type="region of interest" description="Disordered" evidence="1">
    <location>
        <begin position="630"/>
        <end position="653"/>
    </location>
</feature>
<dbReference type="PANTHER" id="PTHR46235">
    <property type="entry name" value="PHD FINGER-CONTAINING PROTEIN DDB_G0268158"/>
    <property type="match status" value="1"/>
</dbReference>
<dbReference type="InterPro" id="IPR013083">
    <property type="entry name" value="Znf_RING/FYVE/PHD"/>
</dbReference>
<feature type="compositionally biased region" description="Basic and acidic residues" evidence="1">
    <location>
        <begin position="761"/>
        <end position="782"/>
    </location>
</feature>
<protein>
    <recommendedName>
        <fullName evidence="2">Histone-lysine N-methyltransferase NSD-like PHD zinc finger domain-containing protein</fullName>
    </recommendedName>
</protein>
<accession>A0AAV5E113</accession>
<dbReference type="Pfam" id="PF22908">
    <property type="entry name" value="PHD_NSD"/>
    <property type="match status" value="1"/>
</dbReference>
<feature type="region of interest" description="Disordered" evidence="1">
    <location>
        <begin position="757"/>
        <end position="802"/>
    </location>
</feature>
<evidence type="ECO:0000256" key="1">
    <source>
        <dbReference type="SAM" id="MobiDB-lite"/>
    </source>
</evidence>
<feature type="compositionally biased region" description="Polar residues" evidence="1">
    <location>
        <begin position="486"/>
        <end position="496"/>
    </location>
</feature>
<evidence type="ECO:0000259" key="2">
    <source>
        <dbReference type="Pfam" id="PF22908"/>
    </source>
</evidence>
<gene>
    <name evidence="3" type="primary">gb03387</name>
    <name evidence="3" type="ORF">PR202_gb03387</name>
</gene>
<dbReference type="AlphaFoldDB" id="A0AAV5E113"/>
<reference evidence="3" key="2">
    <citation type="submission" date="2021-12" db="EMBL/GenBank/DDBJ databases">
        <title>Resequencing data analysis of finger millet.</title>
        <authorList>
            <person name="Hatakeyama M."/>
            <person name="Aluri S."/>
            <person name="Balachadran M.T."/>
            <person name="Sivarajan S.R."/>
            <person name="Poveda L."/>
            <person name="Shimizu-Inatsugi R."/>
            <person name="Schlapbach R."/>
            <person name="Sreeman S.M."/>
            <person name="Shimizu K.K."/>
        </authorList>
    </citation>
    <scope>NUCLEOTIDE SEQUENCE</scope>
</reference>
<evidence type="ECO:0000313" key="3">
    <source>
        <dbReference type="EMBL" id="GJN16402.1"/>
    </source>
</evidence>
<proteinExistence type="predicted"/>
<evidence type="ECO:0000313" key="4">
    <source>
        <dbReference type="Proteomes" id="UP001054889"/>
    </source>
</evidence>
<name>A0AAV5E113_ELECO</name>
<feature type="compositionally biased region" description="Basic and acidic residues" evidence="1">
    <location>
        <begin position="497"/>
        <end position="528"/>
    </location>
</feature>
<feature type="compositionally biased region" description="Low complexity" evidence="1">
    <location>
        <begin position="44"/>
        <end position="53"/>
    </location>
</feature>
<organism evidence="3 4">
    <name type="scientific">Eleusine coracana subsp. coracana</name>
    <dbReference type="NCBI Taxonomy" id="191504"/>
    <lineage>
        <taxon>Eukaryota</taxon>
        <taxon>Viridiplantae</taxon>
        <taxon>Streptophyta</taxon>
        <taxon>Embryophyta</taxon>
        <taxon>Tracheophyta</taxon>
        <taxon>Spermatophyta</taxon>
        <taxon>Magnoliopsida</taxon>
        <taxon>Liliopsida</taxon>
        <taxon>Poales</taxon>
        <taxon>Poaceae</taxon>
        <taxon>PACMAD clade</taxon>
        <taxon>Chloridoideae</taxon>
        <taxon>Cynodonteae</taxon>
        <taxon>Eleusininae</taxon>
        <taxon>Eleusine</taxon>
    </lineage>
</organism>
<dbReference type="EMBL" id="BQKI01000072">
    <property type="protein sequence ID" value="GJN16402.1"/>
    <property type="molecule type" value="Genomic_DNA"/>
</dbReference>